<reference evidence="4" key="1">
    <citation type="journal article" date="2019" name="Int. J. Syst. Evol. Microbiol.">
        <title>The Global Catalogue of Microorganisms (GCM) 10K type strain sequencing project: providing services to taxonomists for standard genome sequencing and annotation.</title>
        <authorList>
            <consortium name="The Broad Institute Genomics Platform"/>
            <consortium name="The Broad Institute Genome Sequencing Center for Infectious Disease"/>
            <person name="Wu L."/>
            <person name="Ma J."/>
        </authorList>
    </citation>
    <scope>NUCLEOTIDE SEQUENCE [LARGE SCALE GENOMIC DNA]</scope>
    <source>
        <strain evidence="4">CGMCC 1.19062</strain>
    </source>
</reference>
<dbReference type="Proteomes" id="UP001597295">
    <property type="component" value="Unassembled WGS sequence"/>
</dbReference>
<accession>A0ABW5DUI7</accession>
<dbReference type="Gene3D" id="3.90.420.10">
    <property type="entry name" value="Oxidoreductase, molybdopterin-binding domain"/>
    <property type="match status" value="1"/>
</dbReference>
<dbReference type="InterPro" id="IPR000572">
    <property type="entry name" value="OxRdtase_Mopterin-bd_dom"/>
</dbReference>
<keyword evidence="1" id="KW-0732">Signal</keyword>
<protein>
    <submittedName>
        <fullName evidence="3">Molybdopterin-dependent oxidoreductase</fullName>
    </submittedName>
</protein>
<organism evidence="3 4">
    <name type="scientific">Lacibacterium aquatile</name>
    <dbReference type="NCBI Taxonomy" id="1168082"/>
    <lineage>
        <taxon>Bacteria</taxon>
        <taxon>Pseudomonadati</taxon>
        <taxon>Pseudomonadota</taxon>
        <taxon>Alphaproteobacteria</taxon>
        <taxon>Rhodospirillales</taxon>
        <taxon>Rhodospirillaceae</taxon>
    </lineage>
</organism>
<evidence type="ECO:0000313" key="3">
    <source>
        <dbReference type="EMBL" id="MFD2262915.1"/>
    </source>
</evidence>
<dbReference type="RefSeq" id="WP_379875884.1">
    <property type="nucleotide sequence ID" value="NZ_JBHUIP010000006.1"/>
</dbReference>
<keyword evidence="4" id="KW-1185">Reference proteome</keyword>
<gene>
    <name evidence="3" type="ORF">ACFSM5_08450</name>
</gene>
<sequence length="173" mass="18522">MVNQFLQAAAMAVYLLFAGVGNQAKADASMQQPVGKVVLTVGGAISNTTDGKQALFDLEQLKALGKEEIRTSTPWTNGEVTFEGIPLTKLLSAVGPKGGSISVTALNDYSANMTVAQLVGAGAILAYAVDGKPLSVRDKGPFWIIFPFDTDAKYRNDDYWSKSVWQVKSMTLQ</sequence>
<evidence type="ECO:0000259" key="2">
    <source>
        <dbReference type="Pfam" id="PF00174"/>
    </source>
</evidence>
<dbReference type="InterPro" id="IPR036374">
    <property type="entry name" value="OxRdtase_Mopterin-bd_sf"/>
</dbReference>
<proteinExistence type="predicted"/>
<comment type="caution">
    <text evidence="3">The sequence shown here is derived from an EMBL/GenBank/DDBJ whole genome shotgun (WGS) entry which is preliminary data.</text>
</comment>
<dbReference type="Pfam" id="PF00174">
    <property type="entry name" value="Oxidored_molyb"/>
    <property type="match status" value="1"/>
</dbReference>
<evidence type="ECO:0000313" key="4">
    <source>
        <dbReference type="Proteomes" id="UP001597295"/>
    </source>
</evidence>
<dbReference type="SUPFAM" id="SSF56524">
    <property type="entry name" value="Oxidoreductase molybdopterin-binding domain"/>
    <property type="match status" value="1"/>
</dbReference>
<feature type="domain" description="Oxidoreductase molybdopterin-binding" evidence="2">
    <location>
        <begin position="71"/>
        <end position="147"/>
    </location>
</feature>
<dbReference type="EMBL" id="JBHUIP010000006">
    <property type="protein sequence ID" value="MFD2262915.1"/>
    <property type="molecule type" value="Genomic_DNA"/>
</dbReference>
<evidence type="ECO:0000256" key="1">
    <source>
        <dbReference type="SAM" id="SignalP"/>
    </source>
</evidence>
<name>A0ABW5DUI7_9PROT</name>
<feature type="chain" id="PRO_5045969215" evidence="1">
    <location>
        <begin position="27"/>
        <end position="173"/>
    </location>
</feature>
<feature type="signal peptide" evidence="1">
    <location>
        <begin position="1"/>
        <end position="26"/>
    </location>
</feature>